<dbReference type="PROSITE" id="PS51219">
    <property type="entry name" value="DPCK"/>
    <property type="match status" value="1"/>
</dbReference>
<evidence type="ECO:0000256" key="1">
    <source>
        <dbReference type="ARBA" id="ARBA00008826"/>
    </source>
</evidence>
<evidence type="ECO:0000313" key="8">
    <source>
        <dbReference type="Proteomes" id="UP001596189"/>
    </source>
</evidence>
<keyword evidence="8" id="KW-1185">Reference proteome</keyword>
<comment type="similarity">
    <text evidence="5">Belongs to the CoaE family.</text>
</comment>
<dbReference type="PANTHER" id="PTHR34822:SF1">
    <property type="entry name" value="GRPB FAMILY PROTEIN"/>
    <property type="match status" value="1"/>
</dbReference>
<evidence type="ECO:0000256" key="4">
    <source>
        <dbReference type="ARBA" id="ARBA00022840"/>
    </source>
</evidence>
<keyword evidence="4 5" id="KW-0067">ATP-binding</keyword>
<evidence type="ECO:0000256" key="3">
    <source>
        <dbReference type="ARBA" id="ARBA00022741"/>
    </source>
</evidence>
<dbReference type="CDD" id="cd02022">
    <property type="entry name" value="DPCK"/>
    <property type="match status" value="1"/>
</dbReference>
<comment type="subcellular location">
    <subcellularLocation>
        <location evidence="5">Cytoplasm</location>
    </subcellularLocation>
</comment>
<reference evidence="8" key="1">
    <citation type="journal article" date="2019" name="Int. J. Syst. Evol. Microbiol.">
        <title>The Global Catalogue of Microorganisms (GCM) 10K type strain sequencing project: providing services to taxonomists for standard genome sequencing and annotation.</title>
        <authorList>
            <consortium name="The Broad Institute Genomics Platform"/>
            <consortium name="The Broad Institute Genome Sequencing Center for Infectious Disease"/>
            <person name="Wu L."/>
            <person name="Ma J."/>
        </authorList>
    </citation>
    <scope>NUCLEOTIDE SEQUENCE [LARGE SCALE GENOMIC DNA]</scope>
    <source>
        <strain evidence="8">KACC 14249</strain>
    </source>
</reference>
<proteinExistence type="inferred from homology"/>
<comment type="pathway">
    <text evidence="5">Cofactor biosynthesis; coenzyme A biosynthesis; CoA from (R)-pantothenate: step 5/5.</text>
</comment>
<dbReference type="Pfam" id="PF01121">
    <property type="entry name" value="CoaE"/>
    <property type="match status" value="1"/>
</dbReference>
<comment type="similarity">
    <text evidence="1">In the N-terminal section; belongs to the CoaE family.</text>
</comment>
<keyword evidence="5 7" id="KW-0418">Kinase</keyword>
<evidence type="ECO:0000256" key="2">
    <source>
        <dbReference type="ARBA" id="ARBA00011058"/>
    </source>
</evidence>
<evidence type="ECO:0000313" key="7">
    <source>
        <dbReference type="EMBL" id="MFC6006135.1"/>
    </source>
</evidence>
<evidence type="ECO:0000256" key="6">
    <source>
        <dbReference type="NCBIfam" id="TIGR00152"/>
    </source>
</evidence>
<comment type="caution">
    <text evidence="7">The sequence shown here is derived from an EMBL/GenBank/DDBJ whole genome shotgun (WGS) entry which is preliminary data.</text>
</comment>
<dbReference type="NCBIfam" id="NF002879">
    <property type="entry name" value="PRK03333.1"/>
    <property type="match status" value="1"/>
</dbReference>
<dbReference type="Proteomes" id="UP001596189">
    <property type="component" value="Unassembled WGS sequence"/>
</dbReference>
<keyword evidence="5" id="KW-0963">Cytoplasm</keyword>
<feature type="binding site" evidence="5">
    <location>
        <begin position="11"/>
        <end position="16"/>
    </location>
    <ligand>
        <name>ATP</name>
        <dbReference type="ChEBI" id="CHEBI:30616"/>
    </ligand>
</feature>
<dbReference type="NCBIfam" id="TIGR00152">
    <property type="entry name" value="dephospho-CoA kinase"/>
    <property type="match status" value="1"/>
</dbReference>
<name>A0ABW1JB17_9ACTN</name>
<dbReference type="Pfam" id="PF04229">
    <property type="entry name" value="GrpB"/>
    <property type="match status" value="1"/>
</dbReference>
<comment type="function">
    <text evidence="5">Catalyzes the phosphorylation of the 3'-hydroxyl group of dephosphocoenzyme A to form coenzyme A.</text>
</comment>
<accession>A0ABW1JB17</accession>
<sequence>MLRIGLTGGIGAGKSTVAAQLANLGAVVADADRFAREVLAPGTPGLAAVAAEFGPAVLAGDGSLDRAALGRLVFADESRRRALEQITHPLVAQRTAQVLDDAGPEAIVVHDVPLIVEKQMGALYHLVLVVHASERVRIDRLLASRAMSRDDVRARIAAQADDGQRRAAADVWLDNDRPAPEVAADLSVLWEGRLQPFEANLRAGTRADRPARAEIVPYDGSWPAQAARLAARIDLAAGALGCGTQHVGSTAVPGLAAKDVVDLQLGVRSLADADEVVVALAAAGFPRVVGVTRDNPHAVLESAADPAVWSKRFHANADPGRAVNLHVRVVGSPGWRAALLLRDWWRADAVERSAYQGEKQRLAAATDSAAEYADAKEAWFAVAVDRAVAWGRRSGWAPPG</sequence>
<dbReference type="InterPro" id="IPR027417">
    <property type="entry name" value="P-loop_NTPase"/>
</dbReference>
<keyword evidence="5" id="KW-0173">Coenzyme A biosynthesis</keyword>
<protein>
    <recommendedName>
        <fullName evidence="5 6">Dephospho-CoA kinase</fullName>
        <ecNumber evidence="5 6">2.7.1.24</ecNumber>
    </recommendedName>
    <alternativeName>
        <fullName evidence="5">Dephosphocoenzyme A kinase</fullName>
    </alternativeName>
</protein>
<dbReference type="GO" id="GO:0004140">
    <property type="term" value="F:dephospho-CoA kinase activity"/>
    <property type="evidence" value="ECO:0007669"/>
    <property type="project" value="UniProtKB-EC"/>
</dbReference>
<dbReference type="RefSeq" id="WP_345716995.1">
    <property type="nucleotide sequence ID" value="NZ_BAABFP010000005.1"/>
</dbReference>
<keyword evidence="3 5" id="KW-0547">Nucleotide-binding</keyword>
<comment type="similarity">
    <text evidence="2">In the C-terminal section; belongs to the UPF0157 (GrpB) family.</text>
</comment>
<dbReference type="InterPro" id="IPR001977">
    <property type="entry name" value="Depp_CoAkinase"/>
</dbReference>
<gene>
    <name evidence="5 7" type="primary">coaE</name>
    <name evidence="7" type="ORF">ACFQDO_03235</name>
</gene>
<dbReference type="HAMAP" id="MF_00376">
    <property type="entry name" value="Dephospho_CoA_kinase"/>
    <property type="match status" value="1"/>
</dbReference>
<dbReference type="InterPro" id="IPR007344">
    <property type="entry name" value="GrpB/CoaE"/>
</dbReference>
<dbReference type="SUPFAM" id="SSF52540">
    <property type="entry name" value="P-loop containing nucleoside triphosphate hydrolases"/>
    <property type="match status" value="1"/>
</dbReference>
<evidence type="ECO:0000256" key="5">
    <source>
        <dbReference type="HAMAP-Rule" id="MF_00376"/>
    </source>
</evidence>
<dbReference type="EC" id="2.7.1.24" evidence="5 6"/>
<dbReference type="InterPro" id="IPR043519">
    <property type="entry name" value="NT_sf"/>
</dbReference>
<dbReference type="SUPFAM" id="SSF81301">
    <property type="entry name" value="Nucleotidyltransferase"/>
    <property type="match status" value="1"/>
</dbReference>
<dbReference type="PANTHER" id="PTHR34822">
    <property type="entry name" value="GRPB DOMAIN PROTEIN (AFU_ORTHOLOGUE AFUA_1G01530)"/>
    <property type="match status" value="1"/>
</dbReference>
<comment type="catalytic activity">
    <reaction evidence="5">
        <text>3'-dephospho-CoA + ATP = ADP + CoA + H(+)</text>
        <dbReference type="Rhea" id="RHEA:18245"/>
        <dbReference type="ChEBI" id="CHEBI:15378"/>
        <dbReference type="ChEBI" id="CHEBI:30616"/>
        <dbReference type="ChEBI" id="CHEBI:57287"/>
        <dbReference type="ChEBI" id="CHEBI:57328"/>
        <dbReference type="ChEBI" id="CHEBI:456216"/>
        <dbReference type="EC" id="2.7.1.24"/>
    </reaction>
</comment>
<dbReference type="Gene3D" id="3.40.50.300">
    <property type="entry name" value="P-loop containing nucleotide triphosphate hydrolases"/>
    <property type="match status" value="1"/>
</dbReference>
<keyword evidence="5 7" id="KW-0808">Transferase</keyword>
<dbReference type="Gene3D" id="3.30.460.10">
    <property type="entry name" value="Beta Polymerase, domain 2"/>
    <property type="match status" value="1"/>
</dbReference>
<dbReference type="EMBL" id="JBHSRD010000002">
    <property type="protein sequence ID" value="MFC6006135.1"/>
    <property type="molecule type" value="Genomic_DNA"/>
</dbReference>
<organism evidence="7 8">
    <name type="scientific">Angustibacter luteus</name>
    <dbReference type="NCBI Taxonomy" id="658456"/>
    <lineage>
        <taxon>Bacteria</taxon>
        <taxon>Bacillati</taxon>
        <taxon>Actinomycetota</taxon>
        <taxon>Actinomycetes</taxon>
        <taxon>Kineosporiales</taxon>
        <taxon>Kineosporiaceae</taxon>
    </lineage>
</organism>